<keyword evidence="4 11" id="KW-0812">Transmembrane</keyword>
<name>A0AAD9RUG7_9HYME</name>
<proteinExistence type="inferred from homology"/>
<evidence type="ECO:0000256" key="9">
    <source>
        <dbReference type="ARBA" id="ARBA00023170"/>
    </source>
</evidence>
<dbReference type="Pfam" id="PF00001">
    <property type="entry name" value="7tm_1"/>
    <property type="match status" value="1"/>
</dbReference>
<comment type="subcellular location">
    <subcellularLocation>
        <location evidence="1">Cell membrane</location>
        <topology evidence="1">Multi-pass membrane protein</topology>
    </subcellularLocation>
</comment>
<evidence type="ECO:0000256" key="11">
    <source>
        <dbReference type="SAM" id="Phobius"/>
    </source>
</evidence>
<dbReference type="GO" id="GO:0001591">
    <property type="term" value="F:dopamine neurotransmitter receptor activity, coupled via Gi/Go"/>
    <property type="evidence" value="ECO:0007669"/>
    <property type="project" value="TreeGrafter"/>
</dbReference>
<dbReference type="InterPro" id="IPR000276">
    <property type="entry name" value="GPCR_Rhodpsn"/>
</dbReference>
<evidence type="ECO:0000313" key="13">
    <source>
        <dbReference type="EMBL" id="KAK2585653.1"/>
    </source>
</evidence>
<evidence type="ECO:0000256" key="6">
    <source>
        <dbReference type="ARBA" id="ARBA00023040"/>
    </source>
</evidence>
<feature type="domain" description="G-protein coupled receptors family 1 profile" evidence="12">
    <location>
        <begin position="289"/>
        <end position="340"/>
    </location>
</feature>
<dbReference type="AlphaFoldDB" id="A0AAD9RUG7"/>
<keyword evidence="7 11" id="KW-0472">Membrane</keyword>
<evidence type="ECO:0000256" key="7">
    <source>
        <dbReference type="ARBA" id="ARBA00023136"/>
    </source>
</evidence>
<dbReference type="GO" id="GO:0004930">
    <property type="term" value="F:G protein-coupled receptor activity"/>
    <property type="evidence" value="ECO:0007669"/>
    <property type="project" value="UniProtKB-KW"/>
</dbReference>
<accession>A0AAD9RUG7</accession>
<feature type="transmembrane region" description="Helical" evidence="11">
    <location>
        <begin position="310"/>
        <end position="333"/>
    </location>
</feature>
<evidence type="ECO:0000256" key="8">
    <source>
        <dbReference type="ARBA" id="ARBA00023157"/>
    </source>
</evidence>
<evidence type="ECO:0000256" key="5">
    <source>
        <dbReference type="ARBA" id="ARBA00022989"/>
    </source>
</evidence>
<dbReference type="GO" id="GO:0045202">
    <property type="term" value="C:synapse"/>
    <property type="evidence" value="ECO:0007669"/>
    <property type="project" value="GOC"/>
</dbReference>
<dbReference type="SUPFAM" id="SSF81321">
    <property type="entry name" value="Family A G protein-coupled receptor-like"/>
    <property type="match status" value="1"/>
</dbReference>
<comment type="caution">
    <text evidence="13">The sequence shown here is derived from an EMBL/GenBank/DDBJ whole genome shotgun (WGS) entry which is preliminary data.</text>
</comment>
<comment type="similarity">
    <text evidence="2">Belongs to the G-protein coupled receptor 1 family.</text>
</comment>
<dbReference type="PANTHER" id="PTHR24248:SF125">
    <property type="entry name" value="DOPAMINE D2-LIKE RECEPTOR"/>
    <property type="match status" value="1"/>
</dbReference>
<reference evidence="13" key="1">
    <citation type="submission" date="2021-08" db="EMBL/GenBank/DDBJ databases">
        <authorList>
            <person name="Misof B."/>
            <person name="Oliver O."/>
            <person name="Podsiadlowski L."/>
            <person name="Donath A."/>
            <person name="Peters R."/>
            <person name="Mayer C."/>
            <person name="Rust J."/>
            <person name="Gunkel S."/>
            <person name="Lesny P."/>
            <person name="Martin S."/>
            <person name="Oeyen J.P."/>
            <person name="Petersen M."/>
            <person name="Panagiotis P."/>
            <person name="Wilbrandt J."/>
            <person name="Tanja T."/>
        </authorList>
    </citation>
    <scope>NUCLEOTIDE SEQUENCE</scope>
    <source>
        <strain evidence="13">GBR_01_08_01A</strain>
        <tissue evidence="13">Thorax + abdomen</tissue>
    </source>
</reference>
<keyword evidence="5 11" id="KW-1133">Transmembrane helix</keyword>
<evidence type="ECO:0000256" key="10">
    <source>
        <dbReference type="ARBA" id="ARBA00023224"/>
    </source>
</evidence>
<gene>
    <name evidence="13" type="ORF">KPH14_010273</name>
</gene>
<feature type="transmembrane region" description="Helical" evidence="11">
    <location>
        <begin position="274"/>
        <end position="298"/>
    </location>
</feature>
<evidence type="ECO:0000256" key="3">
    <source>
        <dbReference type="ARBA" id="ARBA00022475"/>
    </source>
</evidence>
<dbReference type="EMBL" id="JAIFRP010000021">
    <property type="protein sequence ID" value="KAK2585653.1"/>
    <property type="molecule type" value="Genomic_DNA"/>
</dbReference>
<protein>
    <recommendedName>
        <fullName evidence="12">G-protein coupled receptors family 1 profile domain-containing protein</fullName>
    </recommendedName>
</protein>
<keyword evidence="3" id="KW-1003">Cell membrane</keyword>
<dbReference type="InterPro" id="IPR017452">
    <property type="entry name" value="GPCR_Rhodpsn_7TM"/>
</dbReference>
<dbReference type="PANTHER" id="PTHR24248">
    <property type="entry name" value="ADRENERGIC RECEPTOR-RELATED G-PROTEIN COUPLED RECEPTOR"/>
    <property type="match status" value="1"/>
</dbReference>
<dbReference type="GO" id="GO:0005886">
    <property type="term" value="C:plasma membrane"/>
    <property type="evidence" value="ECO:0007669"/>
    <property type="project" value="UniProtKB-SubCell"/>
</dbReference>
<evidence type="ECO:0000256" key="1">
    <source>
        <dbReference type="ARBA" id="ARBA00004651"/>
    </source>
</evidence>
<dbReference type="PRINTS" id="PR00237">
    <property type="entry name" value="GPCRRHODOPSN"/>
</dbReference>
<evidence type="ECO:0000256" key="4">
    <source>
        <dbReference type="ARBA" id="ARBA00022692"/>
    </source>
</evidence>
<dbReference type="Proteomes" id="UP001258017">
    <property type="component" value="Unassembled WGS sequence"/>
</dbReference>
<keyword evidence="8" id="KW-1015">Disulfide bond</keyword>
<organism evidence="13 14">
    <name type="scientific">Odynerus spinipes</name>
    <dbReference type="NCBI Taxonomy" id="1348599"/>
    <lineage>
        <taxon>Eukaryota</taxon>
        <taxon>Metazoa</taxon>
        <taxon>Ecdysozoa</taxon>
        <taxon>Arthropoda</taxon>
        <taxon>Hexapoda</taxon>
        <taxon>Insecta</taxon>
        <taxon>Pterygota</taxon>
        <taxon>Neoptera</taxon>
        <taxon>Endopterygota</taxon>
        <taxon>Hymenoptera</taxon>
        <taxon>Apocrita</taxon>
        <taxon>Aculeata</taxon>
        <taxon>Vespoidea</taxon>
        <taxon>Vespidae</taxon>
        <taxon>Eumeninae</taxon>
        <taxon>Odynerus</taxon>
    </lineage>
</organism>
<sequence>MEGSGRGDDGSLFRSFVRKLSSRGSVIGVGGVEGEVGSSRAKIGVTGVGSVTAGVPTVVPGVTSTTSTTVTTSTTARSITTEVSRTSSREYEIALETIFERAFEMSRNENEGAASMATATATASAASVAAASAAAAASGTATASGTVTATATATATGVVVESSSWFDDSATPTTTAAAAASFGSTPSGSSSSSSSTLTDNYTLISDLFVFDDLNDYINRLNYSAFANLTAYYDAGGAMNLSVAGNCTSSIVAGENGTAECNATAVDEKSNANNWWALILVIVPCLTLFGNVLVILAVVREKALQTVTNYFIVSLAVADLLVAVLVMPFAVYVLNQQSVSF</sequence>
<reference evidence="13" key="2">
    <citation type="journal article" date="2023" name="Commun. Biol.">
        <title>Intrasexual cuticular hydrocarbon dimorphism in a wasp sheds light on hydrocarbon biosynthesis genes in Hymenoptera.</title>
        <authorList>
            <person name="Moris V.C."/>
            <person name="Podsiadlowski L."/>
            <person name="Martin S."/>
            <person name="Oeyen J.P."/>
            <person name="Donath A."/>
            <person name="Petersen M."/>
            <person name="Wilbrandt J."/>
            <person name="Misof B."/>
            <person name="Liedtke D."/>
            <person name="Thamm M."/>
            <person name="Scheiner R."/>
            <person name="Schmitt T."/>
            <person name="Niehuis O."/>
        </authorList>
    </citation>
    <scope>NUCLEOTIDE SEQUENCE</scope>
    <source>
        <strain evidence="13">GBR_01_08_01A</strain>
    </source>
</reference>
<dbReference type="PROSITE" id="PS50262">
    <property type="entry name" value="G_PROTEIN_RECEP_F1_2"/>
    <property type="match status" value="1"/>
</dbReference>
<evidence type="ECO:0000313" key="14">
    <source>
        <dbReference type="Proteomes" id="UP001258017"/>
    </source>
</evidence>
<keyword evidence="6" id="KW-0297">G-protein coupled receptor</keyword>
<evidence type="ECO:0000256" key="2">
    <source>
        <dbReference type="ARBA" id="ARBA00010663"/>
    </source>
</evidence>
<keyword evidence="9" id="KW-0675">Receptor</keyword>
<dbReference type="Gene3D" id="1.20.1070.10">
    <property type="entry name" value="Rhodopsin 7-helix transmembrane proteins"/>
    <property type="match status" value="1"/>
</dbReference>
<keyword evidence="14" id="KW-1185">Reference proteome</keyword>
<evidence type="ECO:0000259" key="12">
    <source>
        <dbReference type="PROSITE" id="PS50262"/>
    </source>
</evidence>
<keyword evidence="10" id="KW-0807">Transducer</keyword>